<sequence>MRPVVLGAHQIIGSTLDKVLRGHELGRTAYLLMTTPQMSAGHARPLGQAMRTMS</sequence>
<reference evidence="2" key="1">
    <citation type="submission" date="2016-02" db="EMBL/GenBank/DDBJ databases">
        <authorList>
            <person name="Wibberg D."/>
        </authorList>
    </citation>
    <scope>NUCLEOTIDE SEQUENCE [LARGE SCALE GENOMIC DNA]</scope>
</reference>
<gene>
    <name evidence="1" type="ORF">FDG2_3133</name>
</gene>
<name>A0A1C3NZ27_9ACTN</name>
<evidence type="ECO:0000313" key="2">
    <source>
        <dbReference type="Proteomes" id="UP000199013"/>
    </source>
</evidence>
<evidence type="ECO:0000313" key="1">
    <source>
        <dbReference type="EMBL" id="SBW22791.1"/>
    </source>
</evidence>
<organism evidence="1 2">
    <name type="scientific">Candidatus Protofrankia californiensis</name>
    <dbReference type="NCBI Taxonomy" id="1839754"/>
    <lineage>
        <taxon>Bacteria</taxon>
        <taxon>Bacillati</taxon>
        <taxon>Actinomycetota</taxon>
        <taxon>Actinomycetes</taxon>
        <taxon>Frankiales</taxon>
        <taxon>Frankiaceae</taxon>
        <taxon>Protofrankia</taxon>
    </lineage>
</organism>
<dbReference type="AlphaFoldDB" id="A0A1C3NZ27"/>
<dbReference type="Proteomes" id="UP000199013">
    <property type="component" value="Unassembled WGS sequence"/>
</dbReference>
<accession>A0A1C3NZ27</accession>
<proteinExistence type="predicted"/>
<keyword evidence="2" id="KW-1185">Reference proteome</keyword>
<dbReference type="EMBL" id="FLUV01001320">
    <property type="protein sequence ID" value="SBW22791.1"/>
    <property type="molecule type" value="Genomic_DNA"/>
</dbReference>
<protein>
    <submittedName>
        <fullName evidence="1">Uncharacterized protein</fullName>
    </submittedName>
</protein>